<accession>A0A1R4FTY0</accession>
<dbReference type="InterPro" id="IPR011701">
    <property type="entry name" value="MFS"/>
</dbReference>
<feature type="transmembrane region" description="Helical" evidence="9">
    <location>
        <begin position="284"/>
        <end position="307"/>
    </location>
</feature>
<evidence type="ECO:0000256" key="8">
    <source>
        <dbReference type="SAM" id="MobiDB-lite"/>
    </source>
</evidence>
<comment type="subcellular location">
    <subcellularLocation>
        <location evidence="1">Cell membrane</location>
        <topology evidence="1">Multi-pass membrane protein</topology>
    </subcellularLocation>
</comment>
<dbReference type="GO" id="GO:0022857">
    <property type="term" value="F:transmembrane transporter activity"/>
    <property type="evidence" value="ECO:0007669"/>
    <property type="project" value="InterPro"/>
</dbReference>
<feature type="transmembrane region" description="Helical" evidence="9">
    <location>
        <begin position="62"/>
        <end position="81"/>
    </location>
</feature>
<evidence type="ECO:0000259" key="10">
    <source>
        <dbReference type="PROSITE" id="PS50850"/>
    </source>
</evidence>
<feature type="transmembrane region" description="Helical" evidence="9">
    <location>
        <begin position="484"/>
        <end position="506"/>
    </location>
</feature>
<keyword evidence="7 9" id="KW-0472">Membrane</keyword>
<feature type="compositionally biased region" description="Pro residues" evidence="8">
    <location>
        <begin position="549"/>
        <end position="558"/>
    </location>
</feature>
<dbReference type="PANTHER" id="PTHR23501">
    <property type="entry name" value="MAJOR FACILITATOR SUPERFAMILY"/>
    <property type="match status" value="1"/>
</dbReference>
<dbReference type="Proteomes" id="UP000195913">
    <property type="component" value="Unassembled WGS sequence"/>
</dbReference>
<feature type="transmembrane region" description="Helical" evidence="9">
    <location>
        <begin position="151"/>
        <end position="173"/>
    </location>
</feature>
<evidence type="ECO:0000256" key="1">
    <source>
        <dbReference type="ARBA" id="ARBA00004651"/>
    </source>
</evidence>
<reference evidence="11 12" key="1">
    <citation type="submission" date="2017-02" db="EMBL/GenBank/DDBJ databases">
        <authorList>
            <person name="Peterson S.W."/>
        </authorList>
    </citation>
    <scope>NUCLEOTIDE SEQUENCE [LARGE SCALE GENOMIC DNA]</scope>
    <source>
        <strain evidence="11 12">B Ar 00.02</strain>
    </source>
</reference>
<dbReference type="PRINTS" id="PR01036">
    <property type="entry name" value="TCRTETB"/>
</dbReference>
<feature type="transmembrane region" description="Helical" evidence="9">
    <location>
        <begin position="27"/>
        <end position="50"/>
    </location>
</feature>
<evidence type="ECO:0000256" key="3">
    <source>
        <dbReference type="ARBA" id="ARBA00022448"/>
    </source>
</evidence>
<sequence>MTSSTSTTAAINTEEPREYSHREILQVMTGLLAALFTAMISTTIVSTALPTIMADLDGTQRQYTWVITASLLAMTIATPIWGKLSDLFNKKTLAQIAIIMFVAGSIAAGLSTTITLMMTARAVQGVAMGGLMALVQSIMASIIAPRERGRYAGYMGAVMAVATVSGPLIGGVITDSLNWRWTFFVSVPLAVVALILLQLKLHLPTIKRANLSIDYLGAILVSVSAAIPMLWVTFAGSEYDWISWESGVFLAAFLVAAVLAVIVELRAPEPMIPIRVLRNPTAAWMIVASVGAGVGMFGSGVFLTQYFQLGDGRTPTAAGLMTIPMILGQTLSAMVGGLIVTRIGRWKPVMMIGSVIMLIGLVGLGTINHDTSYLYVAIFMALMGLGIGTLVQNVVLAVQNTVDVTEVGAASAAIAFFRSLGGAIGVSILGAVLTSRVSTNISEGLEKLGIPAGAMSAGGGDTELDISGLPAPVQEVFHNAYADAFGPIFMIAAMIAAVSVIAIAIVRGAPLRTTVAMNPSPRTPVPDRTQDEDGTLEADGAPQPGTSPTTPPPSGHQD</sequence>
<evidence type="ECO:0000313" key="11">
    <source>
        <dbReference type="EMBL" id="SJM59192.1"/>
    </source>
</evidence>
<evidence type="ECO:0000256" key="7">
    <source>
        <dbReference type="ARBA" id="ARBA00023136"/>
    </source>
</evidence>
<keyword evidence="4" id="KW-1003">Cell membrane</keyword>
<keyword evidence="12" id="KW-1185">Reference proteome</keyword>
<keyword evidence="5 9" id="KW-0812">Transmembrane</keyword>
<dbReference type="RefSeq" id="WP_086996706.1">
    <property type="nucleotide sequence ID" value="NZ_FUHW01000022.1"/>
</dbReference>
<name>A0A1R4FTY0_9MICC</name>
<dbReference type="Pfam" id="PF07690">
    <property type="entry name" value="MFS_1"/>
    <property type="match status" value="1"/>
</dbReference>
<dbReference type="EMBL" id="FUHW01000022">
    <property type="protein sequence ID" value="SJM59192.1"/>
    <property type="molecule type" value="Genomic_DNA"/>
</dbReference>
<feature type="transmembrane region" description="Helical" evidence="9">
    <location>
        <begin position="319"/>
        <end position="341"/>
    </location>
</feature>
<feature type="transmembrane region" description="Helical" evidence="9">
    <location>
        <begin position="410"/>
        <end position="433"/>
    </location>
</feature>
<protein>
    <submittedName>
        <fullName evidence="11">Membrane transport protein</fullName>
    </submittedName>
</protein>
<dbReference type="CDD" id="cd17502">
    <property type="entry name" value="MFS_Azr1_MDR_like"/>
    <property type="match status" value="1"/>
</dbReference>
<dbReference type="Gene3D" id="1.20.1250.20">
    <property type="entry name" value="MFS general substrate transporter like domains"/>
    <property type="match status" value="1"/>
</dbReference>
<evidence type="ECO:0000256" key="2">
    <source>
        <dbReference type="ARBA" id="ARBA00007520"/>
    </source>
</evidence>
<evidence type="ECO:0000256" key="4">
    <source>
        <dbReference type="ARBA" id="ARBA00022475"/>
    </source>
</evidence>
<feature type="transmembrane region" description="Helical" evidence="9">
    <location>
        <begin position="122"/>
        <end position="144"/>
    </location>
</feature>
<gene>
    <name evidence="11" type="ORF">FM101_05735</name>
</gene>
<dbReference type="Gene3D" id="1.20.1720.10">
    <property type="entry name" value="Multidrug resistance protein D"/>
    <property type="match status" value="1"/>
</dbReference>
<evidence type="ECO:0000256" key="9">
    <source>
        <dbReference type="SAM" id="Phobius"/>
    </source>
</evidence>
<feature type="domain" description="Major facilitator superfamily (MFS) profile" evidence="10">
    <location>
        <begin position="27"/>
        <end position="511"/>
    </location>
</feature>
<feature type="region of interest" description="Disordered" evidence="8">
    <location>
        <begin position="514"/>
        <end position="558"/>
    </location>
</feature>
<dbReference type="InterPro" id="IPR036259">
    <property type="entry name" value="MFS_trans_sf"/>
</dbReference>
<dbReference type="GO" id="GO:0005886">
    <property type="term" value="C:plasma membrane"/>
    <property type="evidence" value="ECO:0007669"/>
    <property type="project" value="UniProtKB-SubCell"/>
</dbReference>
<feature type="transmembrane region" description="Helical" evidence="9">
    <location>
        <begin position="179"/>
        <end position="199"/>
    </location>
</feature>
<feature type="transmembrane region" description="Helical" evidence="9">
    <location>
        <begin position="373"/>
        <end position="398"/>
    </location>
</feature>
<evidence type="ECO:0000313" key="12">
    <source>
        <dbReference type="Proteomes" id="UP000195913"/>
    </source>
</evidence>
<dbReference type="SUPFAM" id="SSF103473">
    <property type="entry name" value="MFS general substrate transporter"/>
    <property type="match status" value="1"/>
</dbReference>
<keyword evidence="6 9" id="KW-1133">Transmembrane helix</keyword>
<feature type="transmembrane region" description="Helical" evidence="9">
    <location>
        <begin position="211"/>
        <end position="235"/>
    </location>
</feature>
<feature type="transmembrane region" description="Helical" evidence="9">
    <location>
        <begin position="93"/>
        <end position="116"/>
    </location>
</feature>
<evidence type="ECO:0000256" key="5">
    <source>
        <dbReference type="ARBA" id="ARBA00022692"/>
    </source>
</evidence>
<dbReference type="AlphaFoldDB" id="A0A1R4FTY0"/>
<dbReference type="InterPro" id="IPR020846">
    <property type="entry name" value="MFS_dom"/>
</dbReference>
<dbReference type="PROSITE" id="PS50850">
    <property type="entry name" value="MFS"/>
    <property type="match status" value="1"/>
</dbReference>
<comment type="similarity">
    <text evidence="2">Belongs to the major facilitator superfamily. TCR/Tet family.</text>
</comment>
<organism evidence="11 12">
    <name type="scientific">Arthrobacter rhombi</name>
    <dbReference type="NCBI Taxonomy" id="71253"/>
    <lineage>
        <taxon>Bacteria</taxon>
        <taxon>Bacillati</taxon>
        <taxon>Actinomycetota</taxon>
        <taxon>Actinomycetes</taxon>
        <taxon>Micrococcales</taxon>
        <taxon>Micrococcaceae</taxon>
        <taxon>Arthrobacter</taxon>
    </lineage>
</organism>
<feature type="transmembrane region" description="Helical" evidence="9">
    <location>
        <begin position="241"/>
        <end position="263"/>
    </location>
</feature>
<evidence type="ECO:0000256" key="6">
    <source>
        <dbReference type="ARBA" id="ARBA00022989"/>
    </source>
</evidence>
<feature type="transmembrane region" description="Helical" evidence="9">
    <location>
        <begin position="348"/>
        <end position="367"/>
    </location>
</feature>
<proteinExistence type="inferred from homology"/>
<keyword evidence="3" id="KW-0813">Transport</keyword>
<dbReference type="FunFam" id="1.20.1720.10:FF:000004">
    <property type="entry name" value="EmrB/QacA family drug resistance transporter"/>
    <property type="match status" value="1"/>
</dbReference>
<dbReference type="PANTHER" id="PTHR23501:SF197">
    <property type="entry name" value="COMD"/>
    <property type="match status" value="1"/>
</dbReference>